<dbReference type="SUPFAM" id="SSF50715">
    <property type="entry name" value="Ribosomal protein L25-like"/>
    <property type="match status" value="1"/>
</dbReference>
<evidence type="ECO:0000256" key="1">
    <source>
        <dbReference type="ARBA" id="ARBA00022730"/>
    </source>
</evidence>
<dbReference type="HAMAP" id="MF_01334">
    <property type="entry name" value="Ribosomal_bL25_CTC"/>
    <property type="match status" value="1"/>
</dbReference>
<dbReference type="InterPro" id="IPR020930">
    <property type="entry name" value="Ribosomal_uL5_bac-type"/>
</dbReference>
<dbReference type="InterPro" id="IPR020056">
    <property type="entry name" value="Rbsml_bL25/Gln-tRNA_synth_N"/>
</dbReference>
<keyword evidence="10" id="KW-1185">Reference proteome</keyword>
<dbReference type="Pfam" id="PF01386">
    <property type="entry name" value="Ribosomal_L25p"/>
    <property type="match status" value="1"/>
</dbReference>
<reference evidence="9 10" key="1">
    <citation type="submission" date="2020-01" db="EMBL/GenBank/DDBJ databases">
        <title>Bacteria diversity of Porities sp.</title>
        <authorList>
            <person name="Wang G."/>
        </authorList>
    </citation>
    <scope>NUCLEOTIDE SEQUENCE [LARGE SCALE GENOMIC DNA]</scope>
    <source>
        <strain evidence="9 10">R33</strain>
    </source>
</reference>
<evidence type="ECO:0000256" key="4">
    <source>
        <dbReference type="ARBA" id="ARBA00023274"/>
    </source>
</evidence>
<evidence type="ECO:0000313" key="10">
    <source>
        <dbReference type="Proteomes" id="UP000475249"/>
    </source>
</evidence>
<dbReference type="NCBIfam" id="NF004132">
    <property type="entry name" value="PRK05618.2-2"/>
    <property type="match status" value="1"/>
</dbReference>
<dbReference type="PANTHER" id="PTHR33284:SF1">
    <property type="entry name" value="RIBOSOMAL PROTEIN L25_GLN-TRNA SYNTHETASE, ANTI-CODON-BINDING DOMAIN-CONTAINING PROTEIN"/>
    <property type="match status" value="1"/>
</dbReference>
<feature type="domain" description="Large ribosomal subunit protein bL25 L25" evidence="7">
    <location>
        <begin position="6"/>
        <end position="91"/>
    </location>
</feature>
<feature type="region of interest" description="Disordered" evidence="6">
    <location>
        <begin position="188"/>
        <end position="224"/>
    </location>
</feature>
<dbReference type="RefSeq" id="WP_161433440.1">
    <property type="nucleotide sequence ID" value="NZ_WXYO01000001.1"/>
</dbReference>
<comment type="function">
    <text evidence="5">This is one of the proteins that binds to the 5S RNA in the ribosome where it forms part of the central protuberance.</text>
</comment>
<organism evidence="9 10">
    <name type="scientific">Poritiphilus flavus</name>
    <dbReference type="NCBI Taxonomy" id="2697053"/>
    <lineage>
        <taxon>Bacteria</taxon>
        <taxon>Pseudomonadati</taxon>
        <taxon>Bacteroidota</taxon>
        <taxon>Flavobacteriia</taxon>
        <taxon>Flavobacteriales</taxon>
        <taxon>Flavobacteriaceae</taxon>
        <taxon>Poritiphilus</taxon>
    </lineage>
</organism>
<comment type="subunit">
    <text evidence="5">Part of the 50S ribosomal subunit; part of the 5S rRNA/L5/L18/L25 subcomplex. Contacts the 5S rRNA. Binds to the 5S rRNA independently of L5 and L18.</text>
</comment>
<comment type="similarity">
    <text evidence="5">Belongs to the bacterial ribosomal protein bL25 family. CTC subfamily.</text>
</comment>
<dbReference type="NCBIfam" id="TIGR00731">
    <property type="entry name" value="bL25_bact_ctc"/>
    <property type="match status" value="1"/>
</dbReference>
<dbReference type="GO" id="GO:0008097">
    <property type="term" value="F:5S rRNA binding"/>
    <property type="evidence" value="ECO:0007669"/>
    <property type="project" value="InterPro"/>
</dbReference>
<dbReference type="Gene3D" id="2.40.240.10">
    <property type="entry name" value="Ribosomal Protein L25, Chain P"/>
    <property type="match status" value="1"/>
</dbReference>
<name>A0A6L9E7U9_9FLAO</name>
<feature type="compositionally biased region" description="Low complexity" evidence="6">
    <location>
        <begin position="197"/>
        <end position="224"/>
    </location>
</feature>
<evidence type="ECO:0000259" key="8">
    <source>
        <dbReference type="Pfam" id="PF14693"/>
    </source>
</evidence>
<keyword evidence="3 5" id="KW-0689">Ribosomal protein</keyword>
<dbReference type="Pfam" id="PF14693">
    <property type="entry name" value="Ribosomal_TL5_C"/>
    <property type="match status" value="1"/>
</dbReference>
<dbReference type="InterPro" id="IPR020057">
    <property type="entry name" value="Ribosomal_bL25_b-dom"/>
</dbReference>
<dbReference type="GO" id="GO:0022625">
    <property type="term" value="C:cytosolic large ribosomal subunit"/>
    <property type="evidence" value="ECO:0007669"/>
    <property type="project" value="TreeGrafter"/>
</dbReference>
<keyword evidence="2 5" id="KW-0694">RNA-binding</keyword>
<dbReference type="InterPro" id="IPR037121">
    <property type="entry name" value="Ribosomal_bL25_C"/>
</dbReference>
<evidence type="ECO:0000313" key="9">
    <source>
        <dbReference type="EMBL" id="NAS10643.1"/>
    </source>
</evidence>
<dbReference type="InterPro" id="IPR029751">
    <property type="entry name" value="Ribosomal_L25_dom"/>
</dbReference>
<gene>
    <name evidence="5" type="primary">rplY</name>
    <name evidence="5" type="synonym">ctc</name>
    <name evidence="9" type="ORF">GTQ38_01430</name>
</gene>
<dbReference type="EMBL" id="WXYO01000001">
    <property type="protein sequence ID" value="NAS10643.1"/>
    <property type="molecule type" value="Genomic_DNA"/>
</dbReference>
<dbReference type="CDD" id="cd00495">
    <property type="entry name" value="Ribosomal_L25_TL5_CTC"/>
    <property type="match status" value="1"/>
</dbReference>
<evidence type="ECO:0000256" key="3">
    <source>
        <dbReference type="ARBA" id="ARBA00022980"/>
    </source>
</evidence>
<dbReference type="GO" id="GO:0003735">
    <property type="term" value="F:structural constituent of ribosome"/>
    <property type="evidence" value="ECO:0007669"/>
    <property type="project" value="InterPro"/>
</dbReference>
<accession>A0A6L9E7U9</accession>
<protein>
    <recommendedName>
        <fullName evidence="5">Large ribosomal subunit protein bL25</fullName>
    </recommendedName>
    <alternativeName>
        <fullName evidence="5">General stress protein CTC</fullName>
    </alternativeName>
</protein>
<dbReference type="Proteomes" id="UP000475249">
    <property type="component" value="Unassembled WGS sequence"/>
</dbReference>
<dbReference type="InterPro" id="IPR001021">
    <property type="entry name" value="Ribosomal_bL25_long"/>
</dbReference>
<dbReference type="AlphaFoldDB" id="A0A6L9E7U9"/>
<dbReference type="PANTHER" id="PTHR33284">
    <property type="entry name" value="RIBOSOMAL PROTEIN L25/GLN-TRNA SYNTHETASE, ANTI-CODON-BINDING DOMAIN-CONTAINING PROTEIN"/>
    <property type="match status" value="1"/>
</dbReference>
<evidence type="ECO:0000256" key="5">
    <source>
        <dbReference type="HAMAP-Rule" id="MF_01334"/>
    </source>
</evidence>
<dbReference type="InterPro" id="IPR011035">
    <property type="entry name" value="Ribosomal_bL25/Gln-tRNA_synth"/>
</dbReference>
<keyword evidence="4 5" id="KW-0687">Ribonucleoprotein</keyword>
<proteinExistence type="inferred from homology"/>
<sequence>MKSITIKGSERESVGKRSTKALRNAGKVPCVVYGGDKPLHFSADALAFKSLVYTPNAHTVVVDLDSGTKVNAVMQDIQFHPVTDEILHIDFYQLFPDKPVTMNIPVRLQGNSPGVRNGGRLLFRKRKLTIKALPDNLPDFFNVDISKLKIGQNISVDSLLSDDFTILHPDSTVVVQVKTARAAIVVEDEEEEEGVEGAEAAEGAAEGAEAPAAEGAEAPAEATE</sequence>
<comment type="caution">
    <text evidence="9">The sequence shown here is derived from an EMBL/GenBank/DDBJ whole genome shotgun (WGS) entry which is preliminary data.</text>
</comment>
<feature type="domain" description="Large ribosomal subunit protein bL25 beta" evidence="8">
    <location>
        <begin position="100"/>
        <end position="180"/>
    </location>
</feature>
<keyword evidence="1 5" id="KW-0699">rRNA-binding</keyword>
<dbReference type="GO" id="GO:0006412">
    <property type="term" value="P:translation"/>
    <property type="evidence" value="ECO:0007669"/>
    <property type="project" value="UniProtKB-UniRule"/>
</dbReference>
<dbReference type="Gene3D" id="2.170.120.20">
    <property type="entry name" value="Ribosomal protein L25, beta domain"/>
    <property type="match status" value="1"/>
</dbReference>
<evidence type="ECO:0000259" key="7">
    <source>
        <dbReference type="Pfam" id="PF01386"/>
    </source>
</evidence>
<evidence type="ECO:0000256" key="2">
    <source>
        <dbReference type="ARBA" id="ARBA00022884"/>
    </source>
</evidence>
<evidence type="ECO:0000256" key="6">
    <source>
        <dbReference type="SAM" id="MobiDB-lite"/>
    </source>
</evidence>